<keyword evidence="3" id="KW-1185">Reference proteome</keyword>
<comment type="caution">
    <text evidence="2">The sequence shown here is derived from an EMBL/GenBank/DDBJ whole genome shotgun (WGS) entry which is preliminary data.</text>
</comment>
<feature type="signal peptide" evidence="1">
    <location>
        <begin position="1"/>
        <end position="31"/>
    </location>
</feature>
<dbReference type="Gene3D" id="3.40.50.1820">
    <property type="entry name" value="alpha/beta hydrolase"/>
    <property type="match status" value="1"/>
</dbReference>
<proteinExistence type="predicted"/>
<dbReference type="Pfam" id="PF00756">
    <property type="entry name" value="Esterase"/>
    <property type="match status" value="1"/>
</dbReference>
<protein>
    <recommendedName>
        <fullName evidence="4">Esterase</fullName>
    </recommendedName>
</protein>
<dbReference type="InterPro" id="IPR000801">
    <property type="entry name" value="Esterase-like"/>
</dbReference>
<dbReference type="EMBL" id="JAAFYZ010000017">
    <property type="protein sequence ID" value="MBS2546744.1"/>
    <property type="molecule type" value="Genomic_DNA"/>
</dbReference>
<keyword evidence="1" id="KW-0732">Signal</keyword>
<dbReference type="RefSeq" id="WP_212008388.1">
    <property type="nucleotide sequence ID" value="NZ_JAAFYZ010000017.1"/>
</dbReference>
<reference evidence="2 3" key="1">
    <citation type="submission" date="2020-02" db="EMBL/GenBank/DDBJ databases">
        <title>Acidophilic actinobacteria isolated from forest soil.</title>
        <authorList>
            <person name="Golinska P."/>
        </authorList>
    </citation>
    <scope>NUCLEOTIDE SEQUENCE [LARGE SCALE GENOMIC DNA]</scope>
    <source>
        <strain evidence="2 3">NL8</strain>
    </source>
</reference>
<dbReference type="InterPro" id="IPR029058">
    <property type="entry name" value="AB_hydrolase_fold"/>
</dbReference>
<sequence length="394" mass="41215">MKQRLAITAATFAAASLAAAGAIVGPSAAHADPSGPPVLTDGYGLTQVDDPSLSNPGVPAPTATDFTITVSSAQVANDTGMLGHHIRISLPADYYSNPTKRYPVLYLLTGSPGDPCDYFDSAGFPQLNALKGTSGMIIVMPDGGRGWFSDWRDQSTALGAQNWENFEVQQVVPFIDANLRTVADKQHRAIAGVSMGGFGALHLAQLHPDLFSQVASLSGDADLSRNEMVLREIVVASLTDALGALSGVTSGLLPGTSDWSACHPVNDPYQPAVSSDALFGSPYPVSVTPPFDDSLWNAADPTQHAAAFAGMNVSIYTGNGNGPGGDYREWWLESSSQHFAAALTAAGQHPYFKDYGGGAGWGHCDGGHDVTCWDADMADLIPRLQQAFGITSSS</sequence>
<evidence type="ECO:0000256" key="1">
    <source>
        <dbReference type="SAM" id="SignalP"/>
    </source>
</evidence>
<name>A0ABS5KL34_9ACTN</name>
<evidence type="ECO:0008006" key="4">
    <source>
        <dbReference type="Google" id="ProtNLM"/>
    </source>
</evidence>
<dbReference type="PANTHER" id="PTHR48098">
    <property type="entry name" value="ENTEROCHELIN ESTERASE-RELATED"/>
    <property type="match status" value="1"/>
</dbReference>
<organism evidence="2 3">
    <name type="scientific">Catenulispora pinistramenti</name>
    <dbReference type="NCBI Taxonomy" id="2705254"/>
    <lineage>
        <taxon>Bacteria</taxon>
        <taxon>Bacillati</taxon>
        <taxon>Actinomycetota</taxon>
        <taxon>Actinomycetes</taxon>
        <taxon>Catenulisporales</taxon>
        <taxon>Catenulisporaceae</taxon>
        <taxon>Catenulispora</taxon>
    </lineage>
</organism>
<dbReference type="SUPFAM" id="SSF53474">
    <property type="entry name" value="alpha/beta-Hydrolases"/>
    <property type="match status" value="1"/>
</dbReference>
<dbReference type="InterPro" id="IPR050583">
    <property type="entry name" value="Mycobacterial_A85_antigen"/>
</dbReference>
<feature type="chain" id="PRO_5046898051" description="Esterase" evidence="1">
    <location>
        <begin position="32"/>
        <end position="394"/>
    </location>
</feature>
<gene>
    <name evidence="2" type="ORF">KGQ19_07675</name>
</gene>
<evidence type="ECO:0000313" key="2">
    <source>
        <dbReference type="EMBL" id="MBS2546744.1"/>
    </source>
</evidence>
<dbReference type="Proteomes" id="UP000730482">
    <property type="component" value="Unassembled WGS sequence"/>
</dbReference>
<evidence type="ECO:0000313" key="3">
    <source>
        <dbReference type="Proteomes" id="UP000730482"/>
    </source>
</evidence>
<dbReference type="PANTHER" id="PTHR48098:SF1">
    <property type="entry name" value="DIACYLGLYCEROL ACYLTRANSFERASE_MYCOLYLTRANSFERASE AG85A"/>
    <property type="match status" value="1"/>
</dbReference>
<accession>A0ABS5KL34</accession>